<evidence type="ECO:0000256" key="3">
    <source>
        <dbReference type="ARBA" id="ARBA00022737"/>
    </source>
</evidence>
<keyword evidence="2" id="KW-0732">Signal</keyword>
<dbReference type="Proteomes" id="UP000094527">
    <property type="component" value="Unassembled WGS sequence"/>
</dbReference>
<dbReference type="InterPro" id="IPR036508">
    <property type="entry name" value="Chitin-bd_dom_sf"/>
</dbReference>
<evidence type="ECO:0000256" key="4">
    <source>
        <dbReference type="ARBA" id="ARBA00023157"/>
    </source>
</evidence>
<dbReference type="InterPro" id="IPR002557">
    <property type="entry name" value="Chitin-bd_dom"/>
</dbReference>
<protein>
    <submittedName>
        <fullName evidence="7">Putative chitinase 3</fullName>
    </submittedName>
</protein>
<dbReference type="SMART" id="SM00494">
    <property type="entry name" value="ChtBD2"/>
    <property type="match status" value="1"/>
</dbReference>
<proteinExistence type="predicted"/>
<evidence type="ECO:0000259" key="6">
    <source>
        <dbReference type="PROSITE" id="PS50940"/>
    </source>
</evidence>
<dbReference type="GO" id="GO:0005576">
    <property type="term" value="C:extracellular region"/>
    <property type="evidence" value="ECO:0007669"/>
    <property type="project" value="InterPro"/>
</dbReference>
<evidence type="ECO:0000313" key="8">
    <source>
        <dbReference type="Proteomes" id="UP000094527"/>
    </source>
</evidence>
<dbReference type="Pfam" id="PF01607">
    <property type="entry name" value="CBM_14"/>
    <property type="match status" value="1"/>
</dbReference>
<comment type="caution">
    <text evidence="7">The sequence shown here is derived from an EMBL/GenBank/DDBJ whole genome shotgun (WGS) entry which is preliminary data.</text>
</comment>
<keyword evidence="8" id="KW-1185">Reference proteome</keyword>
<keyword evidence="3" id="KW-0677">Repeat</keyword>
<evidence type="ECO:0000256" key="1">
    <source>
        <dbReference type="ARBA" id="ARBA00022669"/>
    </source>
</evidence>
<evidence type="ECO:0000313" key="7">
    <source>
        <dbReference type="EMBL" id="ODM86533.1"/>
    </source>
</evidence>
<dbReference type="Gene3D" id="2.170.140.10">
    <property type="entry name" value="Chitin binding domain"/>
    <property type="match status" value="1"/>
</dbReference>
<keyword evidence="5" id="KW-0325">Glycoprotein</keyword>
<dbReference type="PANTHER" id="PTHR23301:SF0">
    <property type="entry name" value="CHITIN-BINDING TYPE-2 DOMAIN-CONTAINING PROTEIN-RELATED"/>
    <property type="match status" value="1"/>
</dbReference>
<dbReference type="PROSITE" id="PS50940">
    <property type="entry name" value="CHIT_BIND_II"/>
    <property type="match status" value="1"/>
</dbReference>
<dbReference type="GO" id="GO:0008061">
    <property type="term" value="F:chitin binding"/>
    <property type="evidence" value="ECO:0007669"/>
    <property type="project" value="UniProtKB-KW"/>
</dbReference>
<dbReference type="EMBL" id="LJIJ01008405">
    <property type="protein sequence ID" value="ODM86533.1"/>
    <property type="molecule type" value="Genomic_DNA"/>
</dbReference>
<feature type="non-terminal residue" evidence="7">
    <location>
        <position position="322"/>
    </location>
</feature>
<organism evidence="7 8">
    <name type="scientific">Orchesella cincta</name>
    <name type="common">Springtail</name>
    <name type="synonym">Podura cincta</name>
    <dbReference type="NCBI Taxonomy" id="48709"/>
    <lineage>
        <taxon>Eukaryota</taxon>
        <taxon>Metazoa</taxon>
        <taxon>Ecdysozoa</taxon>
        <taxon>Arthropoda</taxon>
        <taxon>Hexapoda</taxon>
        <taxon>Collembola</taxon>
        <taxon>Entomobryomorpha</taxon>
        <taxon>Entomobryoidea</taxon>
        <taxon>Orchesellidae</taxon>
        <taxon>Orchesellinae</taxon>
        <taxon>Orchesella</taxon>
    </lineage>
</organism>
<evidence type="ECO:0000256" key="5">
    <source>
        <dbReference type="ARBA" id="ARBA00023180"/>
    </source>
</evidence>
<keyword evidence="1" id="KW-0147">Chitin-binding</keyword>
<evidence type="ECO:0000256" key="2">
    <source>
        <dbReference type="ARBA" id="ARBA00022729"/>
    </source>
</evidence>
<dbReference type="InterPro" id="IPR051940">
    <property type="entry name" value="Chitin_bind-dev_reg"/>
</dbReference>
<reference evidence="7 8" key="1">
    <citation type="journal article" date="2016" name="Genome Biol. Evol.">
        <title>Gene Family Evolution Reflects Adaptation to Soil Environmental Stressors in the Genome of the Collembolan Orchesella cincta.</title>
        <authorList>
            <person name="Faddeeva-Vakhrusheva A."/>
            <person name="Derks M.F."/>
            <person name="Anvar S.Y."/>
            <person name="Agamennone V."/>
            <person name="Suring W."/>
            <person name="Smit S."/>
            <person name="van Straalen N.M."/>
            <person name="Roelofs D."/>
        </authorList>
    </citation>
    <scope>NUCLEOTIDE SEQUENCE [LARGE SCALE GENOMIC DNA]</scope>
    <source>
        <tissue evidence="7">Mixed pool</tissue>
    </source>
</reference>
<dbReference type="OrthoDB" id="6020543at2759"/>
<gene>
    <name evidence="7" type="ORF">Ocin01_20149</name>
</gene>
<dbReference type="SUPFAM" id="SSF57625">
    <property type="entry name" value="Invertebrate chitin-binding proteins"/>
    <property type="match status" value="1"/>
</dbReference>
<name>A0A1D2M0P9_ORCCI</name>
<dbReference type="AlphaFoldDB" id="A0A1D2M0P9"/>
<feature type="domain" description="Chitin-binding type-2" evidence="6">
    <location>
        <begin position="1"/>
        <end position="58"/>
    </location>
</feature>
<keyword evidence="4" id="KW-1015">Disulfide bond</keyword>
<dbReference type="PANTHER" id="PTHR23301">
    <property type="entry name" value="CHITIN BINDING PERITROPHIN-A"/>
    <property type="match status" value="1"/>
</dbReference>
<accession>A0A1D2M0P9</accession>
<sequence length="322" mass="35768">MRKCRLPFRRNCLPHSKCIQFNICLDGEAAEMTCPFGLYYNPETTQCDFPENVSGCRGGTRPPISTTTPYISTEDPATTTELPPIEMTKCGESIIADNGTIMYKLNEGYDAGELCVFMIKFESGYIETTFTLDTHGLESDSDAVTIQSFTLDFYVNLGLHQQNVTFDAYGVIVIFRTNSSLGTGFQLSFKKEGTITPGELPGTAVAFNNENNSPLSIPFPSNATGPSFNYFVFTSDSKFVSESDSFFRLTLRALFGESLCHSVFAIYSFEDELKYERSICGSEDNGNAFEFSTRGLFLVYQVQHSESPITTGLITWSKVSNH</sequence>